<reference evidence="2" key="1">
    <citation type="journal article" date="2022" name="bioRxiv">
        <title>Sequencing and chromosome-scale assembly of the giantPleurodeles waltlgenome.</title>
        <authorList>
            <person name="Brown T."/>
            <person name="Elewa A."/>
            <person name="Iarovenko S."/>
            <person name="Subramanian E."/>
            <person name="Araus A.J."/>
            <person name="Petzold A."/>
            <person name="Susuki M."/>
            <person name="Suzuki K.-i.T."/>
            <person name="Hayashi T."/>
            <person name="Toyoda A."/>
            <person name="Oliveira C."/>
            <person name="Osipova E."/>
            <person name="Leigh N.D."/>
            <person name="Simon A."/>
            <person name="Yun M.H."/>
        </authorList>
    </citation>
    <scope>NUCLEOTIDE SEQUENCE</scope>
    <source>
        <strain evidence="2">20211129_DDA</strain>
        <tissue evidence="2">Liver</tissue>
    </source>
</reference>
<feature type="region of interest" description="Disordered" evidence="1">
    <location>
        <begin position="22"/>
        <end position="71"/>
    </location>
</feature>
<evidence type="ECO:0000313" key="3">
    <source>
        <dbReference type="Proteomes" id="UP001066276"/>
    </source>
</evidence>
<dbReference type="AlphaFoldDB" id="A0AAV7M620"/>
<sequence length="154" mass="15657">MFLTRTAARACEHTLMELKNAERAPAGGELGRDRGLGLTESAPREEPGAVVQAPRGGAPAAGRRATRGREIGGAVPNAIGCWRIASATGPRGVEDRWTRGWAPQLDRTPGAGLGHCQGPGEDSVGPGGATPVLGAANGGGSRAPLPLRHTTGGW</sequence>
<feature type="region of interest" description="Disordered" evidence="1">
    <location>
        <begin position="111"/>
        <end position="154"/>
    </location>
</feature>
<comment type="caution">
    <text evidence="2">The sequence shown here is derived from an EMBL/GenBank/DDBJ whole genome shotgun (WGS) entry which is preliminary data.</text>
</comment>
<protein>
    <submittedName>
        <fullName evidence="2">Uncharacterized protein</fullName>
    </submittedName>
</protein>
<name>A0AAV7M620_PLEWA</name>
<proteinExistence type="predicted"/>
<feature type="compositionally biased region" description="Low complexity" evidence="1">
    <location>
        <begin position="48"/>
        <end position="63"/>
    </location>
</feature>
<dbReference type="Proteomes" id="UP001066276">
    <property type="component" value="Chromosome 10"/>
</dbReference>
<dbReference type="EMBL" id="JANPWB010000014">
    <property type="protein sequence ID" value="KAJ1099012.1"/>
    <property type="molecule type" value="Genomic_DNA"/>
</dbReference>
<evidence type="ECO:0000313" key="2">
    <source>
        <dbReference type="EMBL" id="KAJ1099012.1"/>
    </source>
</evidence>
<keyword evidence="3" id="KW-1185">Reference proteome</keyword>
<accession>A0AAV7M620</accession>
<organism evidence="2 3">
    <name type="scientific">Pleurodeles waltl</name>
    <name type="common">Iberian ribbed newt</name>
    <dbReference type="NCBI Taxonomy" id="8319"/>
    <lineage>
        <taxon>Eukaryota</taxon>
        <taxon>Metazoa</taxon>
        <taxon>Chordata</taxon>
        <taxon>Craniata</taxon>
        <taxon>Vertebrata</taxon>
        <taxon>Euteleostomi</taxon>
        <taxon>Amphibia</taxon>
        <taxon>Batrachia</taxon>
        <taxon>Caudata</taxon>
        <taxon>Salamandroidea</taxon>
        <taxon>Salamandridae</taxon>
        <taxon>Pleurodelinae</taxon>
        <taxon>Pleurodeles</taxon>
    </lineage>
</organism>
<gene>
    <name evidence="2" type="ORF">NDU88_004116</name>
</gene>
<evidence type="ECO:0000256" key="1">
    <source>
        <dbReference type="SAM" id="MobiDB-lite"/>
    </source>
</evidence>